<evidence type="ECO:0008006" key="3">
    <source>
        <dbReference type="Google" id="ProtNLM"/>
    </source>
</evidence>
<protein>
    <recommendedName>
        <fullName evidence="3">AB hydrolase-1 domain-containing protein</fullName>
    </recommendedName>
</protein>
<dbReference type="RefSeq" id="WP_126629870.1">
    <property type="nucleotide sequence ID" value="NZ_BIFT01000002.1"/>
</dbReference>
<gene>
    <name evidence="1" type="ORF">KDA_51280</name>
</gene>
<dbReference type="Proteomes" id="UP000287171">
    <property type="component" value="Unassembled WGS sequence"/>
</dbReference>
<organism evidence="1 2">
    <name type="scientific">Dictyobacter alpinus</name>
    <dbReference type="NCBI Taxonomy" id="2014873"/>
    <lineage>
        <taxon>Bacteria</taxon>
        <taxon>Bacillati</taxon>
        <taxon>Chloroflexota</taxon>
        <taxon>Ktedonobacteria</taxon>
        <taxon>Ktedonobacterales</taxon>
        <taxon>Dictyobacteraceae</taxon>
        <taxon>Dictyobacter</taxon>
    </lineage>
</organism>
<keyword evidence="2" id="KW-1185">Reference proteome</keyword>
<sequence length="73" mass="8026">MDNYIDSSIQIGEISIAVRDFGGNGLPVVLLHGGGRNLCDWHRTVPFLSTYHRVVALDFLQHLAKGSGISKMM</sequence>
<proteinExistence type="predicted"/>
<reference evidence="2" key="1">
    <citation type="submission" date="2018-12" db="EMBL/GenBank/DDBJ databases">
        <title>Tengunoibacter tsumagoiensis gen. nov., sp. nov., Dictyobacter kobayashii sp. nov., D. alpinus sp. nov., and D. joshuensis sp. nov. and description of Dictyobacteraceae fam. nov. within the order Ktedonobacterales isolated from Tengu-no-mugimeshi.</title>
        <authorList>
            <person name="Wang C.M."/>
            <person name="Zheng Y."/>
            <person name="Sakai Y."/>
            <person name="Toyoda A."/>
            <person name="Minakuchi Y."/>
            <person name="Abe K."/>
            <person name="Yokota A."/>
            <person name="Yabe S."/>
        </authorList>
    </citation>
    <scope>NUCLEOTIDE SEQUENCE [LARGE SCALE GENOMIC DNA]</scope>
    <source>
        <strain evidence="2">Uno16</strain>
    </source>
</reference>
<name>A0A402BE40_9CHLR</name>
<dbReference type="Gene3D" id="3.40.50.1820">
    <property type="entry name" value="alpha/beta hydrolase"/>
    <property type="match status" value="1"/>
</dbReference>
<dbReference type="SUPFAM" id="SSF53474">
    <property type="entry name" value="alpha/beta-Hydrolases"/>
    <property type="match status" value="1"/>
</dbReference>
<dbReference type="OrthoDB" id="9797695at2"/>
<evidence type="ECO:0000313" key="2">
    <source>
        <dbReference type="Proteomes" id="UP000287171"/>
    </source>
</evidence>
<dbReference type="AlphaFoldDB" id="A0A402BE40"/>
<accession>A0A402BE40</accession>
<dbReference type="EMBL" id="BIFT01000002">
    <property type="protein sequence ID" value="GCE29644.1"/>
    <property type="molecule type" value="Genomic_DNA"/>
</dbReference>
<evidence type="ECO:0000313" key="1">
    <source>
        <dbReference type="EMBL" id="GCE29644.1"/>
    </source>
</evidence>
<comment type="caution">
    <text evidence="1">The sequence shown here is derived from an EMBL/GenBank/DDBJ whole genome shotgun (WGS) entry which is preliminary data.</text>
</comment>
<dbReference type="InterPro" id="IPR029058">
    <property type="entry name" value="AB_hydrolase_fold"/>
</dbReference>